<protein>
    <submittedName>
        <fullName evidence="1">Uncharacterized protein</fullName>
    </submittedName>
</protein>
<dbReference type="InterPro" id="IPR022698">
    <property type="entry name" value="OrsD"/>
</dbReference>
<dbReference type="Pfam" id="PF12013">
    <property type="entry name" value="OrsD"/>
    <property type="match status" value="1"/>
</dbReference>
<evidence type="ECO:0000313" key="1">
    <source>
        <dbReference type="EMBL" id="KAF2835757.1"/>
    </source>
</evidence>
<comment type="caution">
    <text evidence="1">The sequence shown here is derived from an EMBL/GenBank/DDBJ whole genome shotgun (WGS) entry which is preliminary data.</text>
</comment>
<name>A0A9P4S3T8_9PEZI</name>
<accession>A0A9P4S3T8</accession>
<reference evidence="1" key="1">
    <citation type="journal article" date="2020" name="Stud. Mycol.">
        <title>101 Dothideomycetes genomes: a test case for predicting lifestyles and emergence of pathogens.</title>
        <authorList>
            <person name="Haridas S."/>
            <person name="Albert R."/>
            <person name="Binder M."/>
            <person name="Bloem J."/>
            <person name="Labutti K."/>
            <person name="Salamov A."/>
            <person name="Andreopoulos B."/>
            <person name="Baker S."/>
            <person name="Barry K."/>
            <person name="Bills G."/>
            <person name="Bluhm B."/>
            <person name="Cannon C."/>
            <person name="Castanera R."/>
            <person name="Culley D."/>
            <person name="Daum C."/>
            <person name="Ezra D."/>
            <person name="Gonzalez J."/>
            <person name="Henrissat B."/>
            <person name="Kuo A."/>
            <person name="Liang C."/>
            <person name="Lipzen A."/>
            <person name="Lutzoni F."/>
            <person name="Magnuson J."/>
            <person name="Mondo S."/>
            <person name="Nolan M."/>
            <person name="Ohm R."/>
            <person name="Pangilinan J."/>
            <person name="Park H.-J."/>
            <person name="Ramirez L."/>
            <person name="Alfaro M."/>
            <person name="Sun H."/>
            <person name="Tritt A."/>
            <person name="Yoshinaga Y."/>
            <person name="Zwiers L.-H."/>
            <person name="Turgeon B."/>
            <person name="Goodwin S."/>
            <person name="Spatafora J."/>
            <person name="Crous P."/>
            <person name="Grigoriev I."/>
        </authorList>
    </citation>
    <scope>NUCLEOTIDE SEQUENCE</scope>
    <source>
        <strain evidence="1">CBS 101060</strain>
    </source>
</reference>
<dbReference type="Proteomes" id="UP000799429">
    <property type="component" value="Unassembled WGS sequence"/>
</dbReference>
<sequence length="487" mass="55329">MDQFNQLFDYASRYGIIICRECRIGCLLTQCSTHLAARHAHLTARSRREMVQFAAGIKGFAMTEDQVVWPVSGSDPIPGLAIYKDGLRCTAKATTEGLKECGYINRDIRNMKSHCRKEHGWVSKQRGRPADGLQPDGEKSWIQGIHCQKFAGAGKLGKLFEVNSQEEEKKMDAVGRGAQEEEVEISQQLEEMFANISSQLKKAEENLYSTVEPDENRFIPNAWLDRTGWAKHLSAFNRAWLRSLVQRPRRNERALAKLSWAVETVIYKAQKSSTTKVMGLASMNYINRREAGNDSNEKPLNTRQTGLTMIRYSRVWVGLIGYIWRTFKLEAVLPAAGNGGIVEEDEEGEGWEEVTQKRPMYQLTARQQECLSRIIDIVGEDKDEDDSEGMQEEEEEAYNRLSIVEESEYYSKAGEYNIEDMLEDEEEAQLENKVLAFLLSLLDHQLKDNEYQSVLISAAAVFGVDVNQGWKSVLAYTPVLSAIITRR</sequence>
<gene>
    <name evidence="1" type="ORF">M501DRAFT_1019740</name>
</gene>
<evidence type="ECO:0000313" key="2">
    <source>
        <dbReference type="Proteomes" id="UP000799429"/>
    </source>
</evidence>
<proteinExistence type="predicted"/>
<dbReference type="EMBL" id="MU006107">
    <property type="protein sequence ID" value="KAF2835757.1"/>
    <property type="molecule type" value="Genomic_DNA"/>
</dbReference>
<dbReference type="OrthoDB" id="3690291at2759"/>
<dbReference type="AlphaFoldDB" id="A0A9P4S3T8"/>
<organism evidence="1 2">
    <name type="scientific">Patellaria atrata CBS 101060</name>
    <dbReference type="NCBI Taxonomy" id="1346257"/>
    <lineage>
        <taxon>Eukaryota</taxon>
        <taxon>Fungi</taxon>
        <taxon>Dikarya</taxon>
        <taxon>Ascomycota</taxon>
        <taxon>Pezizomycotina</taxon>
        <taxon>Dothideomycetes</taxon>
        <taxon>Dothideomycetes incertae sedis</taxon>
        <taxon>Patellariales</taxon>
        <taxon>Patellariaceae</taxon>
        <taxon>Patellaria</taxon>
    </lineage>
</organism>
<keyword evidence="2" id="KW-1185">Reference proteome</keyword>